<dbReference type="PANTHER" id="PTHR43445">
    <property type="entry name" value="UDP-N-ACETYLMURAMATE--L-ALANINE LIGASE-RELATED"/>
    <property type="match status" value="1"/>
</dbReference>
<accession>W7Y540</accession>
<dbReference type="GO" id="GO:0005524">
    <property type="term" value="F:ATP binding"/>
    <property type="evidence" value="ECO:0007669"/>
    <property type="project" value="InterPro"/>
</dbReference>
<dbReference type="Gene3D" id="3.40.1190.10">
    <property type="entry name" value="Mur-like, catalytic domain"/>
    <property type="match status" value="1"/>
</dbReference>
<evidence type="ECO:0000259" key="1">
    <source>
        <dbReference type="Pfam" id="PF02875"/>
    </source>
</evidence>
<gene>
    <name evidence="3" type="ORF">JCM21142_31297</name>
</gene>
<dbReference type="SUPFAM" id="SSF53623">
    <property type="entry name" value="MurD-like peptide ligases, catalytic domain"/>
    <property type="match status" value="1"/>
</dbReference>
<dbReference type="STRING" id="869213.GCA_000517085_02919"/>
<dbReference type="EMBL" id="BAMD01000011">
    <property type="protein sequence ID" value="GAF02658.1"/>
    <property type="molecule type" value="Genomic_DNA"/>
</dbReference>
<dbReference type="GO" id="GO:0016881">
    <property type="term" value="F:acid-amino acid ligase activity"/>
    <property type="evidence" value="ECO:0007669"/>
    <property type="project" value="InterPro"/>
</dbReference>
<sequence>MLKQSAVDCSAFLGGVSQNYKTNLLLSERSDYVVLEADEFDRSFLKLKPYLALVSSADADHLDIYGDDRSVKESFVEFGGLIKAGGILLTKKEIELEFKERDEVCHLRYSLEDQEADFFADNIRLVDGLYCFDFYARGAVMKDMVLGVPGMVNVENAVGACAVACLTGVGEDEMRRALCGFKGIRRRFDYRIKRDDLVLIDDYAHHPEEIKATIRSVRALYPKRRVTGVFQPHLFSRTKDFYKDFARSLNQLDELIMLDIYPAREEPMEGVSSHIILDLVDLPVRKIVDKKKLIDEIKAVNPEVLLMMGAGDIDKEIDKVANALR</sequence>
<dbReference type="InterPro" id="IPR050061">
    <property type="entry name" value="MurCDEF_pg_biosynth"/>
</dbReference>
<protein>
    <submittedName>
        <fullName evidence="3">UDP-N-acetylmuramate-L-alanine ligase</fullName>
    </submittedName>
</protein>
<dbReference type="InterPro" id="IPR013221">
    <property type="entry name" value="Mur_ligase_cen"/>
</dbReference>
<feature type="domain" description="Mur ligase central" evidence="2">
    <location>
        <begin position="27"/>
        <end position="164"/>
    </location>
</feature>
<reference evidence="3 4" key="1">
    <citation type="journal article" date="2014" name="Genome Announc.">
        <title>Draft Genome Sequence of Cytophaga fermentans JCM 21142T, a Facultative Anaerobe Isolated from Marine Mud.</title>
        <authorList>
            <person name="Starns D."/>
            <person name="Oshima K."/>
            <person name="Suda W."/>
            <person name="Iino T."/>
            <person name="Yuki M."/>
            <person name="Inoue J."/>
            <person name="Kitamura K."/>
            <person name="Iida T."/>
            <person name="Darby A."/>
            <person name="Hattori M."/>
            <person name="Ohkuma M."/>
        </authorList>
    </citation>
    <scope>NUCLEOTIDE SEQUENCE [LARGE SCALE GENOMIC DNA]</scope>
    <source>
        <strain evidence="3 4">JCM 21142</strain>
    </source>
</reference>
<organism evidence="3 4">
    <name type="scientific">Saccharicrinis fermentans DSM 9555 = JCM 21142</name>
    <dbReference type="NCBI Taxonomy" id="869213"/>
    <lineage>
        <taxon>Bacteria</taxon>
        <taxon>Pseudomonadati</taxon>
        <taxon>Bacteroidota</taxon>
        <taxon>Bacteroidia</taxon>
        <taxon>Marinilabiliales</taxon>
        <taxon>Marinilabiliaceae</taxon>
        <taxon>Saccharicrinis</taxon>
    </lineage>
</organism>
<dbReference type="InterPro" id="IPR004101">
    <property type="entry name" value="Mur_ligase_C"/>
</dbReference>
<keyword evidence="3" id="KW-0436">Ligase</keyword>
<name>W7Y540_9BACT</name>
<dbReference type="AlphaFoldDB" id="W7Y540"/>
<feature type="domain" description="Mur ligase C-terminal" evidence="1">
    <location>
        <begin position="186"/>
        <end position="311"/>
    </location>
</feature>
<proteinExistence type="predicted"/>
<dbReference type="SUPFAM" id="SSF53244">
    <property type="entry name" value="MurD-like peptide ligases, peptide-binding domain"/>
    <property type="match status" value="1"/>
</dbReference>
<dbReference type="InterPro" id="IPR036615">
    <property type="entry name" value="Mur_ligase_C_dom_sf"/>
</dbReference>
<dbReference type="Pfam" id="PF02875">
    <property type="entry name" value="Mur_ligase_C"/>
    <property type="match status" value="1"/>
</dbReference>
<dbReference type="PANTHER" id="PTHR43445:SF3">
    <property type="entry name" value="UDP-N-ACETYLMURAMATE--L-ALANINE LIGASE"/>
    <property type="match status" value="1"/>
</dbReference>
<evidence type="ECO:0000259" key="2">
    <source>
        <dbReference type="Pfam" id="PF08245"/>
    </source>
</evidence>
<evidence type="ECO:0000313" key="4">
    <source>
        <dbReference type="Proteomes" id="UP000019402"/>
    </source>
</evidence>
<dbReference type="Proteomes" id="UP000019402">
    <property type="component" value="Unassembled WGS sequence"/>
</dbReference>
<dbReference type="Gene3D" id="3.90.190.20">
    <property type="entry name" value="Mur ligase, C-terminal domain"/>
    <property type="match status" value="1"/>
</dbReference>
<keyword evidence="4" id="KW-1185">Reference proteome</keyword>
<dbReference type="eggNOG" id="COG0773">
    <property type="taxonomic scope" value="Bacteria"/>
</dbReference>
<dbReference type="InterPro" id="IPR036565">
    <property type="entry name" value="Mur-like_cat_sf"/>
</dbReference>
<comment type="caution">
    <text evidence="3">The sequence shown here is derived from an EMBL/GenBank/DDBJ whole genome shotgun (WGS) entry which is preliminary data.</text>
</comment>
<dbReference type="Pfam" id="PF08245">
    <property type="entry name" value="Mur_ligase_M"/>
    <property type="match status" value="1"/>
</dbReference>
<evidence type="ECO:0000313" key="3">
    <source>
        <dbReference type="EMBL" id="GAF02658.1"/>
    </source>
</evidence>